<dbReference type="SUPFAM" id="SSF161098">
    <property type="entry name" value="MetI-like"/>
    <property type="match status" value="1"/>
</dbReference>
<dbReference type="eggNOG" id="COG1173">
    <property type="taxonomic scope" value="Bacteria"/>
</dbReference>
<reference evidence="8 9" key="1">
    <citation type="submission" date="2012-02" db="EMBL/GenBank/DDBJ databases">
        <title>Complete genome sequence of Caldilinea aerophila DSM 14535 (= NBRC 102666).</title>
        <authorList>
            <person name="Oguchi A."/>
            <person name="Hosoyama A."/>
            <person name="Sekine M."/>
            <person name="Fukai R."/>
            <person name="Kato Y."/>
            <person name="Nakamura S."/>
            <person name="Hanada S."/>
            <person name="Yamazaki S."/>
            <person name="Fujita N."/>
        </authorList>
    </citation>
    <scope>NUCLEOTIDE SEQUENCE [LARGE SCALE GENOMIC DNA]</scope>
    <source>
        <strain evidence="9">DSM 14535 / JCM 11387 / NBRC 104270 / STL-6-O1</strain>
    </source>
</reference>
<dbReference type="InterPro" id="IPR035906">
    <property type="entry name" value="MetI-like_sf"/>
</dbReference>
<dbReference type="KEGG" id="cap:CLDAP_31910"/>
<feature type="transmembrane region" description="Helical" evidence="5">
    <location>
        <begin position="241"/>
        <end position="265"/>
    </location>
</feature>
<evidence type="ECO:0000256" key="2">
    <source>
        <dbReference type="ARBA" id="ARBA00022692"/>
    </source>
</evidence>
<protein>
    <submittedName>
        <fullName evidence="8">Putative ABC transporter permease protein</fullName>
    </submittedName>
</protein>
<dbReference type="PANTHER" id="PTHR42729:SF1">
    <property type="entry name" value="OLIGO_DIPEPTIDE TRANSPORT, PERMEASE PROTEIN (DPPC-2)"/>
    <property type="match status" value="1"/>
</dbReference>
<feature type="region of interest" description="Disordered" evidence="6">
    <location>
        <begin position="101"/>
        <end position="169"/>
    </location>
</feature>
<evidence type="ECO:0000313" key="9">
    <source>
        <dbReference type="Proteomes" id="UP000007880"/>
    </source>
</evidence>
<keyword evidence="4 5" id="KW-0472">Membrane</keyword>
<dbReference type="HOGENOM" id="CLU_660012_0_0_0"/>
<comment type="subcellular location">
    <subcellularLocation>
        <location evidence="5">Cell membrane</location>
        <topology evidence="5">Multi-pass membrane protein</topology>
    </subcellularLocation>
    <subcellularLocation>
        <location evidence="1">Membrane</location>
        <topology evidence="1">Multi-pass membrane protein</topology>
    </subcellularLocation>
</comment>
<dbReference type="Proteomes" id="UP000007880">
    <property type="component" value="Chromosome"/>
</dbReference>
<name>I0I7J3_CALAS</name>
<feature type="transmembrane region" description="Helical" evidence="5">
    <location>
        <begin position="356"/>
        <end position="373"/>
    </location>
</feature>
<feature type="transmembrane region" description="Helical" evidence="5">
    <location>
        <begin position="34"/>
        <end position="55"/>
    </location>
</feature>
<keyword evidence="3 5" id="KW-1133">Transmembrane helix</keyword>
<keyword evidence="5" id="KW-0813">Transport</keyword>
<dbReference type="RefSeq" id="WP_014434457.1">
    <property type="nucleotide sequence ID" value="NC_017079.1"/>
</dbReference>
<organism evidence="8 9">
    <name type="scientific">Caldilinea aerophila (strain DSM 14535 / JCM 11387 / NBRC 104270 / STL-6-O1)</name>
    <dbReference type="NCBI Taxonomy" id="926550"/>
    <lineage>
        <taxon>Bacteria</taxon>
        <taxon>Bacillati</taxon>
        <taxon>Chloroflexota</taxon>
        <taxon>Caldilineae</taxon>
        <taxon>Caldilineales</taxon>
        <taxon>Caldilineaceae</taxon>
        <taxon>Caldilinea</taxon>
    </lineage>
</organism>
<feature type="transmembrane region" description="Helical" evidence="5">
    <location>
        <begin position="212"/>
        <end position="235"/>
    </location>
</feature>
<evidence type="ECO:0000256" key="5">
    <source>
        <dbReference type="RuleBase" id="RU363032"/>
    </source>
</evidence>
<evidence type="ECO:0000256" key="4">
    <source>
        <dbReference type="ARBA" id="ARBA00023136"/>
    </source>
</evidence>
<gene>
    <name evidence="8" type="ordered locus">CLDAP_31910</name>
</gene>
<evidence type="ECO:0000259" key="7">
    <source>
        <dbReference type="PROSITE" id="PS50928"/>
    </source>
</evidence>
<proteinExistence type="inferred from homology"/>
<feature type="compositionally biased region" description="Low complexity" evidence="6">
    <location>
        <begin position="122"/>
        <end position="137"/>
    </location>
</feature>
<dbReference type="STRING" id="926550.CLDAP_31910"/>
<dbReference type="AlphaFoldDB" id="I0I7J3"/>
<dbReference type="InterPro" id="IPR000515">
    <property type="entry name" value="MetI-like"/>
</dbReference>
<keyword evidence="9" id="KW-1185">Reference proteome</keyword>
<dbReference type="Pfam" id="PF00528">
    <property type="entry name" value="BPD_transp_1"/>
    <property type="match status" value="1"/>
</dbReference>
<sequence length="416" mass="44156">MTTTAQRVSTEAQLRARKKPRFNRWDSPWLNPKFLIGLSMVLFVMLLGPIGQLFWDTRLALPASSPLNLPPPWAPGFTSESDKPAVQQLETLRPRARATVAAAEAPATPAVSRSITGGNPFARTPAATGAQPAATPARSSLTGGNPFATPRATESAAVPPTTGQAQQPRQAVGAAAYARFGTPTWAHPLGTESSGRDMLAVLLVGAPRSLRIGLIAASIGMAIGVLLGFTAGYLGGWVDSVIRTISDAVIVIPALAVLIVIGAYVKVLQIENMALLLALFAWPGPTRLIRAQVLSMRERGYVQMARISGASSFHIMFLEMMPNMLPYIAASFTGNVSAAILAATGLEVLGLGPTRIPTLGMTIYYAISAAAILRGMWWWWGVPIVALVIVFSGLFLMTVGLDEIANPRLRGRKVTA</sequence>
<feature type="compositionally biased region" description="Low complexity" evidence="6">
    <location>
        <begin position="101"/>
        <end position="111"/>
    </location>
</feature>
<keyword evidence="2 5" id="KW-0812">Transmembrane</keyword>
<dbReference type="Gene3D" id="1.10.3720.10">
    <property type="entry name" value="MetI-like"/>
    <property type="match status" value="1"/>
</dbReference>
<accession>I0I7J3</accession>
<evidence type="ECO:0000313" key="8">
    <source>
        <dbReference type="EMBL" id="BAM01231.1"/>
    </source>
</evidence>
<feature type="transmembrane region" description="Helical" evidence="5">
    <location>
        <begin position="324"/>
        <end position="344"/>
    </location>
</feature>
<feature type="transmembrane region" description="Helical" evidence="5">
    <location>
        <begin position="379"/>
        <end position="401"/>
    </location>
</feature>
<dbReference type="PROSITE" id="PS50928">
    <property type="entry name" value="ABC_TM1"/>
    <property type="match status" value="1"/>
</dbReference>
<evidence type="ECO:0000256" key="1">
    <source>
        <dbReference type="ARBA" id="ARBA00004141"/>
    </source>
</evidence>
<evidence type="ECO:0000256" key="3">
    <source>
        <dbReference type="ARBA" id="ARBA00022989"/>
    </source>
</evidence>
<dbReference type="PANTHER" id="PTHR42729">
    <property type="entry name" value="OLIGO/DIPEPTIDE TRANSPORT, PERMEASE PROTEIN (DPPC-2)"/>
    <property type="match status" value="1"/>
</dbReference>
<comment type="similarity">
    <text evidence="5">Belongs to the binding-protein-dependent transport system permease family.</text>
</comment>
<evidence type="ECO:0000256" key="6">
    <source>
        <dbReference type="SAM" id="MobiDB-lite"/>
    </source>
</evidence>
<dbReference type="GO" id="GO:0005886">
    <property type="term" value="C:plasma membrane"/>
    <property type="evidence" value="ECO:0007669"/>
    <property type="project" value="UniProtKB-SubCell"/>
</dbReference>
<dbReference type="GO" id="GO:0055085">
    <property type="term" value="P:transmembrane transport"/>
    <property type="evidence" value="ECO:0007669"/>
    <property type="project" value="InterPro"/>
</dbReference>
<dbReference type="CDD" id="cd06261">
    <property type="entry name" value="TM_PBP2"/>
    <property type="match status" value="1"/>
</dbReference>
<feature type="domain" description="ABC transmembrane type-1" evidence="7">
    <location>
        <begin position="206"/>
        <end position="400"/>
    </location>
</feature>
<dbReference type="EMBL" id="AP012337">
    <property type="protein sequence ID" value="BAM01231.1"/>
    <property type="molecule type" value="Genomic_DNA"/>
</dbReference>